<dbReference type="RefSeq" id="WP_091473180.1">
    <property type="nucleotide sequence ID" value="NZ_FOIT01000001.1"/>
</dbReference>
<feature type="coiled-coil region" evidence="2">
    <location>
        <begin position="45"/>
        <end position="72"/>
    </location>
</feature>
<dbReference type="InterPro" id="IPR036165">
    <property type="entry name" value="YefM-like_sf"/>
</dbReference>
<evidence type="ECO:0000313" key="4">
    <source>
        <dbReference type="Proteomes" id="UP000243605"/>
    </source>
</evidence>
<sequence length="106" mass="12175">MSMNILNVPITSISNLKRSPMEAFEKANKENTGVYVFNREKVVGVMLTQKQYESLNNEIEELYDQMADLVAEKRVLYGNVETFTDEEVRGKIANEPPIIDEDDGWE</sequence>
<dbReference type="EMBL" id="FOIT01000001">
    <property type="protein sequence ID" value="SEV82817.1"/>
    <property type="molecule type" value="Genomic_DNA"/>
</dbReference>
<evidence type="ECO:0008006" key="5">
    <source>
        <dbReference type="Google" id="ProtNLM"/>
    </source>
</evidence>
<evidence type="ECO:0000313" key="3">
    <source>
        <dbReference type="EMBL" id="SEV82817.1"/>
    </source>
</evidence>
<name>A0A662Z2Z4_9STAP</name>
<dbReference type="Proteomes" id="UP000243605">
    <property type="component" value="Unassembled WGS sequence"/>
</dbReference>
<keyword evidence="2" id="KW-0175">Coiled coil</keyword>
<evidence type="ECO:0000256" key="1">
    <source>
        <dbReference type="ARBA" id="ARBA00009981"/>
    </source>
</evidence>
<comment type="similarity">
    <text evidence="1">Belongs to the phD/YefM antitoxin family.</text>
</comment>
<evidence type="ECO:0000256" key="2">
    <source>
        <dbReference type="SAM" id="Coils"/>
    </source>
</evidence>
<keyword evidence="4" id="KW-1185">Reference proteome</keyword>
<dbReference type="SUPFAM" id="SSF143120">
    <property type="entry name" value="YefM-like"/>
    <property type="match status" value="1"/>
</dbReference>
<dbReference type="AlphaFoldDB" id="A0A662Z2Z4"/>
<reference evidence="3 4" key="1">
    <citation type="submission" date="2016-10" db="EMBL/GenBank/DDBJ databases">
        <authorList>
            <person name="Varghese N."/>
            <person name="Submissions S."/>
        </authorList>
    </citation>
    <scope>NUCLEOTIDE SEQUENCE [LARGE SCALE GENOMIC DNA]</scope>
    <source>
        <strain evidence="3 4">IBRC-M10081</strain>
    </source>
</reference>
<accession>A0A662Z2Z4</accession>
<dbReference type="OrthoDB" id="2418231at2"/>
<protein>
    <recommendedName>
        <fullName evidence="5">Antitoxin Phd_YefM, type II toxin-antitoxin system</fullName>
    </recommendedName>
</protein>
<gene>
    <name evidence="3" type="ORF">SAMN05192557_0286</name>
</gene>
<proteinExistence type="inferred from homology"/>
<organism evidence="3 4">
    <name type="scientific">Aliicoccus persicus</name>
    <dbReference type="NCBI Taxonomy" id="930138"/>
    <lineage>
        <taxon>Bacteria</taxon>
        <taxon>Bacillati</taxon>
        <taxon>Bacillota</taxon>
        <taxon>Bacilli</taxon>
        <taxon>Bacillales</taxon>
        <taxon>Staphylococcaceae</taxon>
        <taxon>Aliicoccus</taxon>
    </lineage>
</organism>